<sequence length="55" mass="6165">MVDRRLFAGGVIAALLVLPDLWWQAHHCALAALLEVSPYRLSRVFSQEMGVSLTR</sequence>
<protein>
    <submittedName>
        <fullName evidence="1">Uncharacterized protein</fullName>
    </submittedName>
</protein>
<reference evidence="1" key="1">
    <citation type="journal article" date="2014" name="Int. J. Syst. Evol. Microbiol.">
        <title>Complete genome sequence of Corynebacterium casei LMG S-19264T (=DSM 44701T), isolated from a smear-ripened cheese.</title>
        <authorList>
            <consortium name="US DOE Joint Genome Institute (JGI-PGF)"/>
            <person name="Walter F."/>
            <person name="Albersmeier A."/>
            <person name="Kalinowski J."/>
            <person name="Ruckert C."/>
        </authorList>
    </citation>
    <scope>NUCLEOTIDE SEQUENCE</scope>
    <source>
        <strain evidence="1">JCM 4434</strain>
    </source>
</reference>
<dbReference type="AlphaFoldDB" id="A0A8H9HZP8"/>
<name>A0A8H9HZP8_KITAU</name>
<dbReference type="EMBL" id="BMUB01000044">
    <property type="protein sequence ID" value="GGV07393.1"/>
    <property type="molecule type" value="Genomic_DNA"/>
</dbReference>
<evidence type="ECO:0000313" key="1">
    <source>
        <dbReference type="EMBL" id="GGV07393.1"/>
    </source>
</evidence>
<accession>A0A8H9HZP8</accession>
<dbReference type="Proteomes" id="UP000610124">
    <property type="component" value="Unassembled WGS sequence"/>
</dbReference>
<evidence type="ECO:0000313" key="2">
    <source>
        <dbReference type="Proteomes" id="UP000610124"/>
    </source>
</evidence>
<proteinExistence type="predicted"/>
<dbReference type="GeneID" id="97490508"/>
<gene>
    <name evidence="1" type="ORF">GCM10010502_73120</name>
</gene>
<dbReference type="RefSeq" id="WP_232543338.1">
    <property type="nucleotide sequence ID" value="NZ_BMUB01000044.1"/>
</dbReference>
<reference evidence="1" key="2">
    <citation type="submission" date="2020-09" db="EMBL/GenBank/DDBJ databases">
        <authorList>
            <person name="Sun Q."/>
            <person name="Ohkuma M."/>
        </authorList>
    </citation>
    <scope>NUCLEOTIDE SEQUENCE</scope>
    <source>
        <strain evidence="1">JCM 4434</strain>
    </source>
</reference>
<comment type="caution">
    <text evidence="1">The sequence shown here is derived from an EMBL/GenBank/DDBJ whole genome shotgun (WGS) entry which is preliminary data.</text>
</comment>
<organism evidence="1 2">
    <name type="scientific">Kitasatospora aureofaciens</name>
    <name type="common">Streptomyces aureofaciens</name>
    <dbReference type="NCBI Taxonomy" id="1894"/>
    <lineage>
        <taxon>Bacteria</taxon>
        <taxon>Bacillati</taxon>
        <taxon>Actinomycetota</taxon>
        <taxon>Actinomycetes</taxon>
        <taxon>Kitasatosporales</taxon>
        <taxon>Streptomycetaceae</taxon>
        <taxon>Kitasatospora</taxon>
    </lineage>
</organism>